<keyword evidence="6" id="KW-0479">Metal-binding</keyword>
<evidence type="ECO:0000313" key="11">
    <source>
        <dbReference type="EMBL" id="GGD41252.1"/>
    </source>
</evidence>
<dbReference type="EMBL" id="BMGI01000004">
    <property type="protein sequence ID" value="GGD41252.1"/>
    <property type="molecule type" value="Genomic_DNA"/>
</dbReference>
<evidence type="ECO:0000256" key="5">
    <source>
        <dbReference type="ARBA" id="ARBA00022605"/>
    </source>
</evidence>
<evidence type="ECO:0000256" key="3">
    <source>
        <dbReference type="ARBA" id="ARBA00022490"/>
    </source>
</evidence>
<dbReference type="Gene3D" id="3.40.630.10">
    <property type="entry name" value="Zn peptidases"/>
    <property type="match status" value="1"/>
</dbReference>
<dbReference type="InterPro" id="IPR010169">
    <property type="entry name" value="AcOrn-deacetyl"/>
</dbReference>
<dbReference type="Proteomes" id="UP000617355">
    <property type="component" value="Unassembled WGS sequence"/>
</dbReference>
<dbReference type="PANTHER" id="PTHR43808">
    <property type="entry name" value="ACETYLORNITHINE DEACETYLASE"/>
    <property type="match status" value="1"/>
</dbReference>
<feature type="domain" description="Peptidase M20 dimerisation" evidence="10">
    <location>
        <begin position="173"/>
        <end position="284"/>
    </location>
</feature>
<evidence type="ECO:0000256" key="8">
    <source>
        <dbReference type="ARBA" id="ARBA00022833"/>
    </source>
</evidence>
<dbReference type="InterPro" id="IPR011650">
    <property type="entry name" value="Peptidase_M20_dimer"/>
</dbReference>
<dbReference type="NCBIfam" id="TIGR01892">
    <property type="entry name" value="AcOrn-deacetyl"/>
    <property type="match status" value="1"/>
</dbReference>
<sequence>MHKDLTAREILEKLISFPTVSRDSNLALVNWVEDYLAAHGVRATRVYNDDGTKAALYANIGPEVEGGVVLSGHTDVVPVDGQAWDTDPFELVEIDGRLYGRGTCDMKGFDAIALAAVPKALKAGVKRPLQIALSYDEEVGCLGAPRMIAEMAAHLPKAAAAIIGEPSQMKVVNGHKGGIGIATHLRGYEVHSSLMHTGVNAVMEGAKLIDWANRMNAENMARAPGPIDALFEPPWTTCHIGTIAGGTADNITARDCHFVMAFRCIPSESVESWQARYLEAVAEVEAGMRAVHPEARIDTTVRFQVPGLQPERDSAAEALARRITGDNAPNAVSYATEAGQFQEAGYSAVIIGPGNIAQAHQPNEWLSLAQFEAGIDFVDRIIEHLCEEA</sequence>
<dbReference type="SUPFAM" id="SSF55031">
    <property type="entry name" value="Bacterial exopeptidase dimerisation domain"/>
    <property type="match status" value="1"/>
</dbReference>
<dbReference type="CDD" id="cd03894">
    <property type="entry name" value="M20_ArgE"/>
    <property type="match status" value="1"/>
</dbReference>
<dbReference type="SUPFAM" id="SSF53187">
    <property type="entry name" value="Zn-dependent exopeptidases"/>
    <property type="match status" value="1"/>
</dbReference>
<accession>A0ABQ1QTF5</accession>
<organism evidence="11 12">
    <name type="scientific">Sinisalibacter lacisalsi</name>
    <dbReference type="NCBI Taxonomy" id="1526570"/>
    <lineage>
        <taxon>Bacteria</taxon>
        <taxon>Pseudomonadati</taxon>
        <taxon>Pseudomonadota</taxon>
        <taxon>Alphaproteobacteria</taxon>
        <taxon>Rhodobacterales</taxon>
        <taxon>Roseobacteraceae</taxon>
        <taxon>Sinisalibacter</taxon>
    </lineage>
</organism>
<keyword evidence="4" id="KW-0055">Arginine biosynthesis</keyword>
<evidence type="ECO:0000256" key="4">
    <source>
        <dbReference type="ARBA" id="ARBA00022571"/>
    </source>
</evidence>
<evidence type="ECO:0000259" key="10">
    <source>
        <dbReference type="Pfam" id="PF07687"/>
    </source>
</evidence>
<name>A0ABQ1QTF5_9RHOB</name>
<evidence type="ECO:0000256" key="2">
    <source>
        <dbReference type="ARBA" id="ARBA00005691"/>
    </source>
</evidence>
<dbReference type="InterPro" id="IPR050072">
    <property type="entry name" value="Peptidase_M20A"/>
</dbReference>
<comment type="cofactor">
    <cofactor evidence="1">
        <name>Zn(2+)</name>
        <dbReference type="ChEBI" id="CHEBI:29105"/>
    </cofactor>
</comment>
<keyword evidence="12" id="KW-1185">Reference proteome</keyword>
<dbReference type="InterPro" id="IPR001261">
    <property type="entry name" value="ArgE/DapE_CS"/>
</dbReference>
<gene>
    <name evidence="11" type="primary">argE</name>
    <name evidence="11" type="ORF">GCM10011358_26380</name>
</gene>
<comment type="similarity">
    <text evidence="2">Belongs to the peptidase M20A family. ArgE subfamily.</text>
</comment>
<keyword evidence="3" id="KW-0963">Cytoplasm</keyword>
<reference evidence="12" key="1">
    <citation type="journal article" date="2019" name="Int. J. Syst. Evol. Microbiol.">
        <title>The Global Catalogue of Microorganisms (GCM) 10K type strain sequencing project: providing services to taxonomists for standard genome sequencing and annotation.</title>
        <authorList>
            <consortium name="The Broad Institute Genomics Platform"/>
            <consortium name="The Broad Institute Genome Sequencing Center for Infectious Disease"/>
            <person name="Wu L."/>
            <person name="Ma J."/>
        </authorList>
    </citation>
    <scope>NUCLEOTIDE SEQUENCE [LARGE SCALE GENOMIC DNA]</scope>
    <source>
        <strain evidence="12">CGMCC 1.12922</strain>
    </source>
</reference>
<keyword evidence="9" id="KW-0170">Cobalt</keyword>
<keyword evidence="8" id="KW-0862">Zinc</keyword>
<proteinExistence type="inferred from homology"/>
<dbReference type="PANTHER" id="PTHR43808:SF31">
    <property type="entry name" value="N-ACETYL-L-CITRULLINE DEACETYLASE"/>
    <property type="match status" value="1"/>
</dbReference>
<dbReference type="PROSITE" id="PS00759">
    <property type="entry name" value="ARGE_DAPE_CPG2_2"/>
    <property type="match status" value="1"/>
</dbReference>
<evidence type="ECO:0000256" key="6">
    <source>
        <dbReference type="ARBA" id="ARBA00022723"/>
    </source>
</evidence>
<evidence type="ECO:0000256" key="7">
    <source>
        <dbReference type="ARBA" id="ARBA00022801"/>
    </source>
</evidence>
<keyword evidence="5" id="KW-0028">Amino-acid biosynthesis</keyword>
<comment type="caution">
    <text evidence="11">The sequence shown here is derived from an EMBL/GenBank/DDBJ whole genome shotgun (WGS) entry which is preliminary data.</text>
</comment>
<keyword evidence="7" id="KW-0378">Hydrolase</keyword>
<evidence type="ECO:0000256" key="1">
    <source>
        <dbReference type="ARBA" id="ARBA00001947"/>
    </source>
</evidence>
<evidence type="ECO:0000256" key="9">
    <source>
        <dbReference type="ARBA" id="ARBA00023285"/>
    </source>
</evidence>
<dbReference type="InterPro" id="IPR002933">
    <property type="entry name" value="Peptidase_M20"/>
</dbReference>
<dbReference type="RefSeq" id="WP_188528495.1">
    <property type="nucleotide sequence ID" value="NZ_BMGI01000004.1"/>
</dbReference>
<dbReference type="Gene3D" id="3.30.70.360">
    <property type="match status" value="1"/>
</dbReference>
<evidence type="ECO:0000313" key="12">
    <source>
        <dbReference type="Proteomes" id="UP000617355"/>
    </source>
</evidence>
<protein>
    <submittedName>
        <fullName evidence="11">Acetylornithine deacetylase</fullName>
    </submittedName>
</protein>
<dbReference type="Pfam" id="PF01546">
    <property type="entry name" value="Peptidase_M20"/>
    <property type="match status" value="1"/>
</dbReference>
<dbReference type="NCBIfam" id="NF005710">
    <property type="entry name" value="PRK07522.1"/>
    <property type="match status" value="1"/>
</dbReference>
<dbReference type="Pfam" id="PF07687">
    <property type="entry name" value="M20_dimer"/>
    <property type="match status" value="1"/>
</dbReference>
<dbReference type="InterPro" id="IPR036264">
    <property type="entry name" value="Bact_exopeptidase_dim_dom"/>
</dbReference>